<dbReference type="AlphaFoldDB" id="K9YV10"/>
<dbReference type="RefSeq" id="WP_015228969.1">
    <property type="nucleotide sequence ID" value="NC_019780.1"/>
</dbReference>
<dbReference type="Pfam" id="PF13557">
    <property type="entry name" value="Phenol_MetA_deg"/>
    <property type="match status" value="1"/>
</dbReference>
<dbReference type="EMBL" id="CP003944">
    <property type="protein sequence ID" value="AFZ49963.1"/>
    <property type="molecule type" value="Genomic_DNA"/>
</dbReference>
<reference evidence="2" key="1">
    <citation type="submission" date="2012-04" db="EMBL/GenBank/DDBJ databases">
        <title>Finished genome of Dactylococcopsis salina PCC 8305.</title>
        <authorList>
            <consortium name="US DOE Joint Genome Institute"/>
            <person name="Gugger M."/>
            <person name="Coursin T."/>
            <person name="Rippka R."/>
            <person name="Tandeau De Marsac N."/>
            <person name="Huntemann M."/>
            <person name="Wei C.-L."/>
            <person name="Han J."/>
            <person name="Detter J.C."/>
            <person name="Han C."/>
            <person name="Tapia R."/>
            <person name="Daligault H."/>
            <person name="Chen A."/>
            <person name="Krypides N."/>
            <person name="Mavromatis K."/>
            <person name="Markowitz V."/>
            <person name="Szeto E."/>
            <person name="Ivanova N."/>
            <person name="Ovchinnikova G."/>
            <person name="Pagani I."/>
            <person name="Pati A."/>
            <person name="Goodwin L."/>
            <person name="Peters L."/>
            <person name="Pitluck S."/>
            <person name="Woyke T."/>
            <person name="Kerfeld C."/>
        </authorList>
    </citation>
    <scope>NUCLEOTIDE SEQUENCE [LARGE SCALE GENOMIC DNA]</scope>
    <source>
        <strain evidence="2">PCC 8305</strain>
    </source>
</reference>
<proteinExistence type="predicted"/>
<feature type="signal peptide" evidence="1">
    <location>
        <begin position="1"/>
        <end position="23"/>
    </location>
</feature>
<dbReference type="Proteomes" id="UP000010482">
    <property type="component" value="Chromosome"/>
</dbReference>
<dbReference type="OrthoDB" id="5450709at2"/>
<dbReference type="InterPro" id="IPR025737">
    <property type="entry name" value="FApF"/>
</dbReference>
<name>K9YV10_DACS8</name>
<evidence type="ECO:0008006" key="4">
    <source>
        <dbReference type="Google" id="ProtNLM"/>
    </source>
</evidence>
<keyword evidence="1" id="KW-0732">Signal</keyword>
<dbReference type="eggNOG" id="COG4313">
    <property type="taxonomic scope" value="Bacteria"/>
</dbReference>
<evidence type="ECO:0000313" key="2">
    <source>
        <dbReference type="EMBL" id="AFZ49963.1"/>
    </source>
</evidence>
<dbReference type="PATRIC" id="fig|13035.3.peg.1423"/>
<organism evidence="2 3">
    <name type="scientific">Dactylococcopsis salina (strain PCC 8305)</name>
    <name type="common">Myxobactron salinum</name>
    <dbReference type="NCBI Taxonomy" id="13035"/>
    <lineage>
        <taxon>Bacteria</taxon>
        <taxon>Bacillati</taxon>
        <taxon>Cyanobacteriota</taxon>
        <taxon>Cyanophyceae</taxon>
        <taxon>Nodosilineales</taxon>
        <taxon>Cymatolegaceae</taxon>
        <taxon>Dactylococcopsis</taxon>
    </lineage>
</organism>
<feature type="chain" id="PRO_5003938515" description="Transporter" evidence="1">
    <location>
        <begin position="24"/>
        <end position="374"/>
    </location>
</feature>
<sequence length="374" mass="41058">MKKLNCCLLSGGFSLLISTPVLSQPLTSLANINSSSSSIEFTPLPLPTTEIILTHTDENRSDNQWTSGRPDGHAPLGVMGDHVHGKGEWMLSYRYMFMSMDGNRDGTDNLGVDEVLADFMVSPDDMTMEMHMIGVMYAPSNDLTLMAMLPFVSKEMDHITRMGSSFTTNSGGLGDIKLSGLYQILDRDRQTVHLNLGFSVPTGSIDERDDTPAGNDVILPYPMQIGSGTVDLRPGITYLGQTDHWSWGAQANTVLRLGENDRGYTVGNRYQLTAWTARKLNENFSLSLRLDGETWEDYDGADSALNPMVIPTADPDLRGGTRLDLGLGLNAYLPEGFLPGGRLATEFEFPIYQSLDGPQLETDWQLTVGIQSAF</sequence>
<dbReference type="KEGG" id="dsl:Dacsa_1266"/>
<gene>
    <name evidence="2" type="ORF">Dacsa_1266</name>
</gene>
<dbReference type="STRING" id="13035.Dacsa_1266"/>
<protein>
    <recommendedName>
        <fullName evidence="4">Transporter</fullName>
    </recommendedName>
</protein>
<dbReference type="HOGENOM" id="CLU_049139_0_0_3"/>
<keyword evidence="3" id="KW-1185">Reference proteome</keyword>
<evidence type="ECO:0000313" key="3">
    <source>
        <dbReference type="Proteomes" id="UP000010482"/>
    </source>
</evidence>
<evidence type="ECO:0000256" key="1">
    <source>
        <dbReference type="SAM" id="SignalP"/>
    </source>
</evidence>
<accession>K9YV10</accession>